<dbReference type="GO" id="GO:0042578">
    <property type="term" value="F:phosphoric ester hydrolase activity"/>
    <property type="evidence" value="ECO:0007669"/>
    <property type="project" value="UniProtKB-ARBA"/>
</dbReference>
<gene>
    <name evidence="3" type="ORF">G6O67_005150</name>
</gene>
<feature type="signal peptide" evidence="2">
    <location>
        <begin position="1"/>
        <end position="17"/>
    </location>
</feature>
<keyword evidence="1" id="KW-0378">Hydrolase</keyword>
<dbReference type="InterPro" id="IPR007312">
    <property type="entry name" value="Phosphoesterase"/>
</dbReference>
<evidence type="ECO:0008006" key="5">
    <source>
        <dbReference type="Google" id="ProtNLM"/>
    </source>
</evidence>
<dbReference type="PANTHER" id="PTHR31956">
    <property type="entry name" value="NON-SPECIFIC PHOSPHOLIPASE C4-RELATED"/>
    <property type="match status" value="1"/>
</dbReference>
<comment type="caution">
    <text evidence="3">The sequence shown here is derived from an EMBL/GenBank/DDBJ whole genome shotgun (WGS) entry which is preliminary data.</text>
</comment>
<keyword evidence="4" id="KW-1185">Reference proteome</keyword>
<dbReference type="AlphaFoldDB" id="A0A8H4V5L6"/>
<protein>
    <recommendedName>
        <fullName evidence="5">Extracellular phospholipase C</fullName>
    </recommendedName>
</protein>
<accession>A0A8H4V5L6</accession>
<dbReference type="InterPro" id="IPR017850">
    <property type="entry name" value="Alkaline_phosphatase_core_sf"/>
</dbReference>
<keyword evidence="2" id="KW-0732">Signal</keyword>
<dbReference type="Pfam" id="PF04185">
    <property type="entry name" value="Phosphoesterase"/>
    <property type="match status" value="1"/>
</dbReference>
<proteinExistence type="predicted"/>
<sequence>MAKLGLFACVLAAVVNAAHMAGLADIDHVVLFMQENRAFDHYFGTMAGVRGFNDANLQTNNGVPVWQQLTTTELTNETTHVTPWYINYLGGNWSEATQCMIAGSNGWHQNHAAWNHGTNDHWAMNNTPWSIGFYRRHDLPTQWALADNWIVADMYQESVVASTSPNRAVWASGSINVPGGPQRPDQGGNPYIDNNETPGCQEGGFNCYPLKWKTAAEYYEDAGVSWQVFQDADNFDDNPFAWFKQFQDAKSGTSFHQRGIKGLALNTFYEQAANGTLPEVSYIIGPAELSEHAPYSPHDGAWLENKIAEAVIQSPKYSKTVLIISFDETGGWFDHVDPYRSPDGTPGEWLDDPYGKVGHTFTGPGFRVPMYIISPWTRNGGVYTEHSDHNSQLLFIETWQAAKGRNVSTDEMVQWRRDHMGDLVGAFDFSNPDYRVPGLPVAPEPHRNKQGIFDGSAHCSGLYPWPRPPVPYGAPKDMASLVEHGFKPIRGRLTEGRYLVLEMNGYALSAPSPCTMDDKASLSRCTERHDDPSQRWVAHAVELGGDEFTLSSTVDGRYICTDASLCAEKAIVFAIAFRPGRGYGLQVKGEDLYLAATTEGHLSIEQGQEFWKVYSVNY</sequence>
<dbReference type="Gene3D" id="3.40.720.10">
    <property type="entry name" value="Alkaline Phosphatase, subunit A"/>
    <property type="match status" value="1"/>
</dbReference>
<dbReference type="EMBL" id="JAAVMX010000005">
    <property type="protein sequence ID" value="KAF4508817.1"/>
    <property type="molecule type" value="Genomic_DNA"/>
</dbReference>
<dbReference type="OrthoDB" id="5135119at2759"/>
<name>A0A8H4V5L6_9HYPO</name>
<organism evidence="3 4">
    <name type="scientific">Ophiocordyceps sinensis</name>
    <dbReference type="NCBI Taxonomy" id="72228"/>
    <lineage>
        <taxon>Eukaryota</taxon>
        <taxon>Fungi</taxon>
        <taxon>Dikarya</taxon>
        <taxon>Ascomycota</taxon>
        <taxon>Pezizomycotina</taxon>
        <taxon>Sordariomycetes</taxon>
        <taxon>Hypocreomycetidae</taxon>
        <taxon>Hypocreales</taxon>
        <taxon>Ophiocordycipitaceae</taxon>
        <taxon>Ophiocordyceps</taxon>
    </lineage>
</organism>
<evidence type="ECO:0000256" key="2">
    <source>
        <dbReference type="SAM" id="SignalP"/>
    </source>
</evidence>
<dbReference type="Proteomes" id="UP000557566">
    <property type="component" value="Unassembled WGS sequence"/>
</dbReference>
<evidence type="ECO:0000256" key="1">
    <source>
        <dbReference type="ARBA" id="ARBA00022801"/>
    </source>
</evidence>
<feature type="chain" id="PRO_5034231801" description="Extracellular phospholipase C" evidence="2">
    <location>
        <begin position="18"/>
        <end position="618"/>
    </location>
</feature>
<evidence type="ECO:0000313" key="4">
    <source>
        <dbReference type="Proteomes" id="UP000557566"/>
    </source>
</evidence>
<dbReference type="CDD" id="cd16014">
    <property type="entry name" value="PLC"/>
    <property type="match status" value="1"/>
</dbReference>
<dbReference type="PANTHER" id="PTHR31956:SF1">
    <property type="entry name" value="NON-SPECIFIC PHOSPHOLIPASE C1"/>
    <property type="match status" value="1"/>
</dbReference>
<reference evidence="3 4" key="1">
    <citation type="journal article" date="2020" name="Genome Biol. Evol.">
        <title>A new high-quality draft genome assembly of the Chinese cordyceps Ophiocordyceps sinensis.</title>
        <authorList>
            <person name="Shu R."/>
            <person name="Zhang J."/>
            <person name="Meng Q."/>
            <person name="Zhang H."/>
            <person name="Zhou G."/>
            <person name="Li M."/>
            <person name="Wu P."/>
            <person name="Zhao Y."/>
            <person name="Chen C."/>
            <person name="Qin Q."/>
        </authorList>
    </citation>
    <scope>NUCLEOTIDE SEQUENCE [LARGE SCALE GENOMIC DNA]</scope>
    <source>
        <strain evidence="3 4">IOZ07</strain>
    </source>
</reference>
<evidence type="ECO:0000313" key="3">
    <source>
        <dbReference type="EMBL" id="KAF4508817.1"/>
    </source>
</evidence>